<organism evidence="1 2">
    <name type="scientific">Paenibacillus ferrarius</name>
    <dbReference type="NCBI Taxonomy" id="1469647"/>
    <lineage>
        <taxon>Bacteria</taxon>
        <taxon>Bacillati</taxon>
        <taxon>Bacillota</taxon>
        <taxon>Bacilli</taxon>
        <taxon>Bacillales</taxon>
        <taxon>Paenibacillaceae</taxon>
        <taxon>Paenibacillus</taxon>
    </lineage>
</organism>
<dbReference type="Proteomes" id="UP000190626">
    <property type="component" value="Unassembled WGS sequence"/>
</dbReference>
<dbReference type="RefSeq" id="WP_079408785.1">
    <property type="nucleotide sequence ID" value="NZ_MBTG01000001.1"/>
</dbReference>
<evidence type="ECO:0000313" key="1">
    <source>
        <dbReference type="EMBL" id="OPH61786.1"/>
    </source>
</evidence>
<name>A0A1V4HSD9_9BACL</name>
<proteinExistence type="predicted"/>
<dbReference type="EMBL" id="MBTG01000001">
    <property type="protein sequence ID" value="OPH61786.1"/>
    <property type="molecule type" value="Genomic_DNA"/>
</dbReference>
<comment type="caution">
    <text evidence="1">The sequence shown here is derived from an EMBL/GenBank/DDBJ whole genome shotgun (WGS) entry which is preliminary data.</text>
</comment>
<reference evidence="2" key="1">
    <citation type="submission" date="2016-07" db="EMBL/GenBank/DDBJ databases">
        <authorList>
            <person name="Florea S."/>
            <person name="Webb J.S."/>
            <person name="Jaromczyk J."/>
            <person name="Schardl C.L."/>
        </authorList>
    </citation>
    <scope>NUCLEOTIDE SEQUENCE [LARGE SCALE GENOMIC DNA]</scope>
    <source>
        <strain evidence="2">CY1</strain>
    </source>
</reference>
<accession>A0A1V4HSD9</accession>
<protein>
    <submittedName>
        <fullName evidence="1">Uncharacterized protein</fullName>
    </submittedName>
</protein>
<keyword evidence="2" id="KW-1185">Reference proteome</keyword>
<dbReference type="AlphaFoldDB" id="A0A1V4HSD9"/>
<gene>
    <name evidence="1" type="ORF">BC351_00670</name>
</gene>
<evidence type="ECO:0000313" key="2">
    <source>
        <dbReference type="Proteomes" id="UP000190626"/>
    </source>
</evidence>
<sequence length="136" mass="15693">MKYEDQFKETDKVQIKTALGKLFKGEVEKIVFKGDAPIGFWWHDKEAGLDEFIAFEEVETVDVVELTKLEKELYLTLGENYEELENLADEYKTNPQEIVIAFIHDLIMSNSSGGSDERDAASSWFRRNCISGEFVR</sequence>